<protein>
    <submittedName>
        <fullName evidence="1">Uncharacterized protein</fullName>
    </submittedName>
</protein>
<dbReference type="EMBL" id="OW240922">
    <property type="protein sequence ID" value="CAH2322084.1"/>
    <property type="molecule type" value="Genomic_DNA"/>
</dbReference>
<organism evidence="1 2">
    <name type="scientific">Pelobates cultripes</name>
    <name type="common">Western spadefoot toad</name>
    <dbReference type="NCBI Taxonomy" id="61616"/>
    <lineage>
        <taxon>Eukaryota</taxon>
        <taxon>Metazoa</taxon>
        <taxon>Chordata</taxon>
        <taxon>Craniata</taxon>
        <taxon>Vertebrata</taxon>
        <taxon>Euteleostomi</taxon>
        <taxon>Amphibia</taxon>
        <taxon>Batrachia</taxon>
        <taxon>Anura</taxon>
        <taxon>Pelobatoidea</taxon>
        <taxon>Pelobatidae</taxon>
        <taxon>Pelobates</taxon>
    </lineage>
</organism>
<dbReference type="Proteomes" id="UP001295444">
    <property type="component" value="Chromosome 11"/>
</dbReference>
<name>A0AAD1TAW3_PELCU</name>
<keyword evidence="2" id="KW-1185">Reference proteome</keyword>
<accession>A0AAD1TAW3</accession>
<reference evidence="1" key="1">
    <citation type="submission" date="2022-03" db="EMBL/GenBank/DDBJ databases">
        <authorList>
            <person name="Alioto T."/>
            <person name="Alioto T."/>
            <person name="Gomez Garrido J."/>
        </authorList>
    </citation>
    <scope>NUCLEOTIDE SEQUENCE</scope>
</reference>
<proteinExistence type="predicted"/>
<dbReference type="AlphaFoldDB" id="A0AAD1TAW3"/>
<sequence length="178" mass="21119">MEDKYCLVVFGFDARLQDVLRNMEYLIPEEDLNEIRPFWSEEILTTNKRQGEQLELLMPYLGNQPSEELVWLDDSYTALCWHAYHFYPWLIDPGLLWETMETSLWFGEADIARFWSIRAERADNWNLTEIDAIPPDLSFLANWEWELEQDYVCLFQRATPPVSDMMGCMNFSSLLPSN</sequence>
<evidence type="ECO:0000313" key="2">
    <source>
        <dbReference type="Proteomes" id="UP001295444"/>
    </source>
</evidence>
<gene>
    <name evidence="1" type="ORF">PECUL_23A053478</name>
</gene>
<evidence type="ECO:0000313" key="1">
    <source>
        <dbReference type="EMBL" id="CAH2322084.1"/>
    </source>
</evidence>